<feature type="transmembrane region" description="Helical" evidence="18">
    <location>
        <begin position="1046"/>
        <end position="1068"/>
    </location>
</feature>
<evidence type="ECO:0000256" key="1">
    <source>
        <dbReference type="ARBA" id="ARBA00004651"/>
    </source>
</evidence>
<feature type="domain" description="EF-hand" evidence="19">
    <location>
        <begin position="1929"/>
        <end position="1964"/>
    </location>
</feature>
<evidence type="ECO:0000256" key="17">
    <source>
        <dbReference type="SAM" id="MobiDB-lite"/>
    </source>
</evidence>
<keyword evidence="12 18" id="KW-0472">Membrane</keyword>
<keyword evidence="9" id="KW-0851">Voltage-gated channel</keyword>
<feature type="region of interest" description="Disordered" evidence="17">
    <location>
        <begin position="428"/>
        <end position="452"/>
    </location>
</feature>
<evidence type="ECO:0000256" key="3">
    <source>
        <dbReference type="ARBA" id="ARBA00022475"/>
    </source>
</evidence>
<evidence type="ECO:0000256" key="13">
    <source>
        <dbReference type="ARBA" id="ARBA00023180"/>
    </source>
</evidence>
<dbReference type="GO" id="GO:0008331">
    <property type="term" value="F:high voltage-gated calcium channel activity"/>
    <property type="evidence" value="ECO:0007669"/>
    <property type="project" value="TreeGrafter"/>
</dbReference>
<dbReference type="InterPro" id="IPR011992">
    <property type="entry name" value="EF-hand-dom_pair"/>
</dbReference>
<evidence type="ECO:0000256" key="10">
    <source>
        <dbReference type="ARBA" id="ARBA00022989"/>
    </source>
</evidence>
<evidence type="ECO:0000256" key="11">
    <source>
        <dbReference type="ARBA" id="ARBA00023065"/>
    </source>
</evidence>
<dbReference type="PROSITE" id="PS50222">
    <property type="entry name" value="EF_HAND_2"/>
    <property type="match status" value="1"/>
</dbReference>
<evidence type="ECO:0000256" key="9">
    <source>
        <dbReference type="ARBA" id="ARBA00022882"/>
    </source>
</evidence>
<dbReference type="Gene3D" id="1.10.287.70">
    <property type="match status" value="4"/>
</dbReference>
<dbReference type="SUPFAM" id="SSF81324">
    <property type="entry name" value="Voltage-gated potassium channels"/>
    <property type="match status" value="3"/>
</dbReference>
<accession>A0A1Z8JRW4</accession>
<dbReference type="PANTHER" id="PTHR45628">
    <property type="entry name" value="VOLTAGE-DEPENDENT CALCIUM CHANNEL TYPE A SUBUNIT ALPHA-1"/>
    <property type="match status" value="1"/>
</dbReference>
<dbReference type="Gene3D" id="1.10.238.10">
    <property type="entry name" value="EF-hand"/>
    <property type="match status" value="1"/>
</dbReference>
<feature type="transmembrane region" description="Helical" evidence="18">
    <location>
        <begin position="1765"/>
        <end position="1784"/>
    </location>
</feature>
<dbReference type="GO" id="GO:0005509">
    <property type="term" value="F:calcium ion binding"/>
    <property type="evidence" value="ECO:0007669"/>
    <property type="project" value="InterPro"/>
</dbReference>
<keyword evidence="10 18" id="KW-1133">Transmembrane helix</keyword>
<evidence type="ECO:0000313" key="20">
    <source>
        <dbReference type="EMBL" id="OUT23335.1"/>
    </source>
</evidence>
<keyword evidence="14" id="KW-0407">Ion channel</keyword>
<keyword evidence="8" id="KW-0106">Calcium</keyword>
<evidence type="ECO:0000256" key="4">
    <source>
        <dbReference type="ARBA" id="ARBA00022553"/>
    </source>
</evidence>
<feature type="transmembrane region" description="Helical" evidence="18">
    <location>
        <begin position="1428"/>
        <end position="1452"/>
    </location>
</feature>
<protein>
    <recommendedName>
        <fullName evidence="16">Calcium-channel protein CCH1</fullName>
    </recommendedName>
</protein>
<dbReference type="GO" id="GO:0098703">
    <property type="term" value="P:calcium ion import across plasma membrane"/>
    <property type="evidence" value="ECO:0007669"/>
    <property type="project" value="TreeGrafter"/>
</dbReference>
<dbReference type="GO" id="GO:0005891">
    <property type="term" value="C:voltage-gated calcium channel complex"/>
    <property type="evidence" value="ECO:0007669"/>
    <property type="project" value="TreeGrafter"/>
</dbReference>
<feature type="transmembrane region" description="Helical" evidence="18">
    <location>
        <begin position="1796"/>
        <end position="1818"/>
    </location>
</feature>
<evidence type="ECO:0000256" key="2">
    <source>
        <dbReference type="ARBA" id="ARBA00022448"/>
    </source>
</evidence>
<dbReference type="PANTHER" id="PTHR45628:SF7">
    <property type="entry name" value="VOLTAGE-DEPENDENT CALCIUM CHANNEL TYPE A SUBUNIT ALPHA-1"/>
    <property type="match status" value="1"/>
</dbReference>
<keyword evidence="5" id="KW-0109">Calcium transport</keyword>
<feature type="transmembrane region" description="Helical" evidence="18">
    <location>
        <begin position="1596"/>
        <end position="1618"/>
    </location>
</feature>
<dbReference type="Pfam" id="PF00520">
    <property type="entry name" value="Ion_trans"/>
    <property type="match status" value="4"/>
</dbReference>
<feature type="transmembrane region" description="Helical" evidence="18">
    <location>
        <begin position="1708"/>
        <end position="1728"/>
    </location>
</feature>
<comment type="subcellular location">
    <subcellularLocation>
        <location evidence="1">Cell membrane</location>
        <topology evidence="1">Multi-pass membrane protein</topology>
    </subcellularLocation>
</comment>
<feature type="transmembrane region" description="Helical" evidence="18">
    <location>
        <begin position="856"/>
        <end position="878"/>
    </location>
</feature>
<feature type="compositionally biased region" description="Acidic residues" evidence="17">
    <location>
        <begin position="58"/>
        <end position="73"/>
    </location>
</feature>
<keyword evidence="6" id="KW-0107">Calcium channel</keyword>
<evidence type="ECO:0000256" key="18">
    <source>
        <dbReference type="SAM" id="Phobius"/>
    </source>
</evidence>
<feature type="transmembrane region" description="Helical" evidence="18">
    <location>
        <begin position="978"/>
        <end position="997"/>
    </location>
</feature>
<evidence type="ECO:0000256" key="12">
    <source>
        <dbReference type="ARBA" id="ARBA00023136"/>
    </source>
</evidence>
<dbReference type="FunFam" id="1.10.287.70:FF:000093">
    <property type="entry name" value="Calcium channel subunit Cch1"/>
    <property type="match status" value="1"/>
</dbReference>
<feature type="transmembrane region" description="Helical" evidence="18">
    <location>
        <begin position="823"/>
        <end position="844"/>
    </location>
</feature>
<dbReference type="Proteomes" id="UP000195871">
    <property type="component" value="Unassembled WGS sequence"/>
</dbReference>
<organism evidence="20 21">
    <name type="scientific">Pichia kudriavzevii</name>
    <name type="common">Yeast</name>
    <name type="synonym">Issatchenkia orientalis</name>
    <dbReference type="NCBI Taxonomy" id="4909"/>
    <lineage>
        <taxon>Eukaryota</taxon>
        <taxon>Fungi</taxon>
        <taxon>Dikarya</taxon>
        <taxon>Ascomycota</taxon>
        <taxon>Saccharomycotina</taxon>
        <taxon>Pichiomycetes</taxon>
        <taxon>Pichiales</taxon>
        <taxon>Pichiaceae</taxon>
        <taxon>Pichia</taxon>
    </lineage>
</organism>
<feature type="transmembrane region" description="Helical" evidence="18">
    <location>
        <begin position="1088"/>
        <end position="1110"/>
    </location>
</feature>
<dbReference type="InterPro" id="IPR002048">
    <property type="entry name" value="EF_hand_dom"/>
</dbReference>
<evidence type="ECO:0000256" key="7">
    <source>
        <dbReference type="ARBA" id="ARBA00022692"/>
    </source>
</evidence>
<feature type="transmembrane region" description="Helical" evidence="18">
    <location>
        <begin position="1348"/>
        <end position="1368"/>
    </location>
</feature>
<dbReference type="InterPro" id="IPR005821">
    <property type="entry name" value="Ion_trans_dom"/>
</dbReference>
<feature type="region of interest" description="Disordered" evidence="17">
    <location>
        <begin position="1"/>
        <end position="81"/>
    </location>
</feature>
<dbReference type="InterPro" id="IPR050599">
    <property type="entry name" value="VDCC_alpha-1_subunit"/>
</dbReference>
<reference evidence="20 21" key="1">
    <citation type="submission" date="2017-05" db="EMBL/GenBank/DDBJ databases">
        <title>The Genome Sequence of Candida krusei Ckrusei653.</title>
        <authorList>
            <person name="Cuomo C."/>
            <person name="Forche A."/>
            <person name="Young S."/>
            <person name="Abouelleil A."/>
            <person name="Cao P."/>
            <person name="Chapman S."/>
            <person name="Cusick C."/>
            <person name="Shea T."/>
            <person name="Nusbaum C."/>
            <person name="Birren B."/>
        </authorList>
    </citation>
    <scope>NUCLEOTIDE SEQUENCE [LARGE SCALE GENOMIC DNA]</scope>
    <source>
        <strain evidence="20 21">Ckrusei653</strain>
    </source>
</reference>
<feature type="compositionally biased region" description="Polar residues" evidence="17">
    <location>
        <begin position="428"/>
        <end position="437"/>
    </location>
</feature>
<feature type="compositionally biased region" description="Basic and acidic residues" evidence="17">
    <location>
        <begin position="352"/>
        <end position="373"/>
    </location>
</feature>
<feature type="transmembrane region" description="Helical" evidence="18">
    <location>
        <begin position="952"/>
        <end position="971"/>
    </location>
</feature>
<feature type="region of interest" description="Disordered" evidence="17">
    <location>
        <begin position="336"/>
        <end position="389"/>
    </location>
</feature>
<dbReference type="SUPFAM" id="SSF47473">
    <property type="entry name" value="EF-hand"/>
    <property type="match status" value="1"/>
</dbReference>
<sequence>MPATNPQDESEMPPRIILSRGTTDISQSVSRSASRNALGNGDNGRLSPRNSNLLESVYMDEDGSFSENDETENDVTSNNDLKSFHSVAEDYKRLSMFSKHHDVDGDHQDPSFLDTLADTSKSLFNKTTTTTRKLHPHGEKKPLKIEIPSSHEDESNWPAITPILKTPARFRKSQELDEDLSSVLDEALFSSVWMPTDSAPSQNTRHSPKKTVNADSHQNLRRRKVSSASYNTDSFNYDLELNDAIPMKDLSTGINNGIKVDNYMASNQSQQDVFLQVPDQTRPMIVIDSSNNSSLLDMSLNISQQSLPQTIKDAKAKPVSRKQGISKMFAKLSNVVNADSPHIDESDEEDNFDNRQDEQEAATESEHQSETMSRDAPTGSSRLFQEELPSNKRYSNGSILKLYMDEIDRKNYQNDDIISVLNIEQTDEISVSSNEEPSPSHEIPGNGDDINGGNAPRLYGNSLKIFPPDSKLRSLCYKIVTSPITNQFSVLLLTTQVGWLAFQQWKAEYGFVFNKGPTNADWAMLSYYILYTLEMLAKIVAFGLYDDSQMIEALRLQRYENELQKFYKRTFQRLKNSKLFNKDKRNPKISLPLSPVSGATHTDDPFDDSYAINPFEQHVVTPESALEQPQEIDDTYETPDALHHNKLNHSTRYAYLRTNWNRVDFVSILSFWIQFGMTFNYKDIQKVQVFRALMCLRILRLLNVTRGSRIILRGLNDAASQSKSVILFLMLFWILLSIIGVETFESSFRRQCVWTNPNNSSDTYLHELQFCGSYFEPGTLEILPYLNQFGEPSKIAKGFACPVNSKCIIGENPYNDHLSFDNIVYSLQSLFVVMSANTFTDLMYYTMDSDTMASSLFFICGIFILDVWMINLVVAVILHSYKTEERLQKPHISWLEKSRQRYQQFVSNSKLIKLWKKVEYIFVLIILISFIYGCTKTREDGVFPKQYNTWDFITSIILMVEVILRFMIFVVAGDWKMFFFSGFNIIDLFLATVTLVISSPTVYNSISSVAYGWLSIFGILRFYRVIVSIKPVRESWKIALKRVKPFVELIIFGALLLFFVSIIMSRLFEGVVPEEEMSDTPWAMYNLPNSIVSLFIIMTTENWSDILYVVEQYSNSTFNAMCYGCFLIFWFFLSNTVLMSIFIAIITDNLELSDAEKKINQIKQFMKSCIKQSKNSSEEGIIDLVRNKFVAGSQSEEANDFLARMNELMLANGKPPIDISKYEVGDDDTMKGRILMMKRDIIESSFYKKVQPSIDAAKHHIEVFYYNYIRRSVKLLFLGRKDDENRIYSRDSEANNLNENHNFQRPQNVDRSLLVFTNENPIRRFCQMFISPTNLKRTEGRQPAPKCMITFSIFMFLSSIVVVILACYETPLYRMSKLSYNIYNSWMVYPDAIFIVIFTVEFFMRVIADGLLFGPRAYFKSFYNFLDFYVLMSFWVPIVSVLSDNYTLLVTFDAVRAFRTFRLLTINKQTQMVFNIAIISGAMKIISAALVSLSLLIPFSLWGLNIFSKEMSSCVDGVSALNDCRFEYTNTVFKWNVLSPNYVETPLLYFDNFGNSFNSLFQILSLEGWVDLLGDVVNITTYGEQPNLFYTPGNGFFVIFFIFVATIFIINLFISIIINNYQVQTGIAFLSNDQYGWYEVKKVLSRVTLGKGINESNMSYWQNRVYNFITKKKGIWSRYTAFILLLHFAALVSECYPDSYNGESVRTGIYLFTTLNLFINQTLFLYAIGMKAFFTKKWNIIITFLITTAFIMSAFALNYRSKNVFYNLYKVCLVSVLCLAIPQIDALYQLLKCGSTALVSLLTILYTWLVLYLAFAIAMNQVFGLTKIGPNTSGNINARTVTKALILLFRNSFGEGWNYIMDDFKLSMPYCTSYGQYTDCGNIIGAQIFFIVWNILSMYIFLNILISVVITNFSYVYHGSGPHKLITREELRKFKKAWRKFDPNGTGFIYEHDLYRFLSSLDGVLSYHVYPKYVSLGSIYRRVVLDENPGNGYDVKINVTRLEEILSLIDYGEIRQRRLRYARLVSELLNTATIVPVDNESHHQVGVIRKIPFSDSLQLVGFYSTFEDSTCLNLEDFLRHSAQIRLINRELRKEKILLTIKMIFTRLRYKYALDKGRVFEKLKNADSLSEKQQIKEELRKQLKGKDISLEVLMDRLNDTDEGHPVFSNQLYRAMSQSSRNPFNDGYVLRNLDDDEISVVDSSSGESDDYKDIFNKTEFTVKSKRS</sequence>
<evidence type="ECO:0000256" key="16">
    <source>
        <dbReference type="ARBA" id="ARBA00067459"/>
    </source>
</evidence>
<evidence type="ECO:0000256" key="14">
    <source>
        <dbReference type="ARBA" id="ARBA00023303"/>
    </source>
</evidence>
<feature type="compositionally biased region" description="Polar residues" evidence="17">
    <location>
        <begin position="20"/>
        <end position="37"/>
    </location>
</feature>
<name>A0A1Z8JRW4_PICKU</name>
<keyword evidence="11" id="KW-0406">Ion transport</keyword>
<keyword evidence="2" id="KW-0813">Transport</keyword>
<feature type="region of interest" description="Disordered" evidence="17">
    <location>
        <begin position="195"/>
        <end position="227"/>
    </location>
</feature>
<keyword evidence="3" id="KW-1003">Cell membrane</keyword>
<proteinExistence type="inferred from homology"/>
<evidence type="ECO:0000259" key="19">
    <source>
        <dbReference type="PROSITE" id="PS50222"/>
    </source>
</evidence>
<dbReference type="Gene3D" id="1.20.120.350">
    <property type="entry name" value="Voltage-gated potassium channels. Chain C"/>
    <property type="match status" value="3"/>
</dbReference>
<keyword evidence="7 18" id="KW-0812">Transmembrane</keyword>
<feature type="transmembrane region" description="Helical" evidence="18">
    <location>
        <begin position="1740"/>
        <end position="1759"/>
    </location>
</feature>
<feature type="transmembrane region" description="Helical" evidence="18">
    <location>
        <begin position="1473"/>
        <end position="1497"/>
    </location>
</feature>
<dbReference type="InterPro" id="IPR027359">
    <property type="entry name" value="Volt_channel_dom_sf"/>
</dbReference>
<feature type="transmembrane region" description="Helical" evidence="18">
    <location>
        <begin position="914"/>
        <end position="932"/>
    </location>
</feature>
<evidence type="ECO:0000256" key="8">
    <source>
        <dbReference type="ARBA" id="ARBA00022837"/>
    </source>
</evidence>
<evidence type="ECO:0000256" key="15">
    <source>
        <dbReference type="ARBA" id="ARBA00061395"/>
    </source>
</evidence>
<feature type="transmembrane region" description="Helical" evidence="18">
    <location>
        <begin position="1898"/>
        <end position="1918"/>
    </location>
</feature>
<evidence type="ECO:0000256" key="6">
    <source>
        <dbReference type="ARBA" id="ARBA00022673"/>
    </source>
</evidence>
<dbReference type="VEuPathDB" id="FungiDB:C5L36_0A04450"/>
<comment type="caution">
    <text evidence="20">The sequence shown here is derived from an EMBL/GenBank/DDBJ whole genome shotgun (WGS) entry which is preliminary data.</text>
</comment>
<dbReference type="EMBL" id="NHMM01000002">
    <property type="protein sequence ID" value="OUT23335.1"/>
    <property type="molecule type" value="Genomic_DNA"/>
</dbReference>
<evidence type="ECO:0000313" key="21">
    <source>
        <dbReference type="Proteomes" id="UP000195871"/>
    </source>
</evidence>
<feature type="transmembrane region" description="Helical" evidence="18">
    <location>
        <begin position="1122"/>
        <end position="1146"/>
    </location>
</feature>
<evidence type="ECO:0000256" key="5">
    <source>
        <dbReference type="ARBA" id="ARBA00022568"/>
    </source>
</evidence>
<feature type="transmembrane region" description="Helical" evidence="18">
    <location>
        <begin position="1388"/>
        <end position="1408"/>
    </location>
</feature>
<keyword evidence="13" id="KW-0325">Glycoprotein</keyword>
<gene>
    <name evidence="20" type="ORF">CAS74_001653</name>
</gene>
<keyword evidence="4" id="KW-0597">Phosphoprotein</keyword>
<comment type="similarity">
    <text evidence="15">Belongs to the calcium channel alpha-1 subunit (TC 1.A.1.11) family.</text>
</comment>
<feature type="transmembrane region" description="Helical" evidence="18">
    <location>
        <begin position="725"/>
        <end position="744"/>
    </location>
</feature>
<feature type="transmembrane region" description="Helical" evidence="18">
    <location>
        <begin position="1009"/>
        <end position="1026"/>
    </location>
</feature>